<dbReference type="SUPFAM" id="SSF51735">
    <property type="entry name" value="NAD(P)-binding Rossmann-fold domains"/>
    <property type="match status" value="1"/>
</dbReference>
<dbReference type="GO" id="GO:0050661">
    <property type="term" value="F:NADP binding"/>
    <property type="evidence" value="ECO:0007669"/>
    <property type="project" value="TreeGrafter"/>
</dbReference>
<proteinExistence type="predicted"/>
<dbReference type="InterPro" id="IPR036291">
    <property type="entry name" value="NAD(P)-bd_dom_sf"/>
</dbReference>
<sequence>MSGGCGVGGSEISRITGRTRLFGVLGDPVEQVRAPELLNREFERLGADAVLVPVHAPSGRLTEVVRGLQLIGNLDGLLVTVPHKIAVCELADHLSPAVVVSGSANALRREPDGSWSASNFDGAGFVAGLVHEQRDPAGRTVTVVGAGGAGSALAVALLEAGVGDLRICDRDPARLADLRARVEARWPQRARFSEVPDLLGADLAVNATPLGLRETDDLPFDLDDLPPNAVVADIIMTPRDTKLLSLAASRGHPIHHGIHMLDHQIPAYLDFFGLTDKSDPGGAP</sequence>
<dbReference type="InterPro" id="IPR022893">
    <property type="entry name" value="Shikimate_DH_fam"/>
</dbReference>
<dbReference type="PANTHER" id="PTHR21089">
    <property type="entry name" value="SHIKIMATE DEHYDROGENASE"/>
    <property type="match status" value="1"/>
</dbReference>
<evidence type="ECO:0000259" key="3">
    <source>
        <dbReference type="Pfam" id="PF00899"/>
    </source>
</evidence>
<feature type="domain" description="THIF-type NAD/FAD binding fold" evidence="3">
    <location>
        <begin position="140"/>
        <end position="179"/>
    </location>
</feature>
<evidence type="ECO:0000313" key="6">
    <source>
        <dbReference type="Proteomes" id="UP000323946"/>
    </source>
</evidence>
<evidence type="ECO:0000259" key="4">
    <source>
        <dbReference type="Pfam" id="PF08501"/>
    </source>
</evidence>
<dbReference type="GO" id="GO:0019632">
    <property type="term" value="P:shikimate metabolic process"/>
    <property type="evidence" value="ECO:0007669"/>
    <property type="project" value="TreeGrafter"/>
</dbReference>
<dbReference type="Pfam" id="PF00899">
    <property type="entry name" value="ThiF"/>
    <property type="match status" value="1"/>
</dbReference>
<dbReference type="Gene3D" id="3.40.50.10860">
    <property type="entry name" value="Leucine Dehydrogenase, chain A, domain 1"/>
    <property type="match status" value="1"/>
</dbReference>
<dbReference type="InterPro" id="IPR046346">
    <property type="entry name" value="Aminoacid_DH-like_N_sf"/>
</dbReference>
<dbReference type="GO" id="GO:0009073">
    <property type="term" value="P:aromatic amino acid family biosynthetic process"/>
    <property type="evidence" value="ECO:0007669"/>
    <property type="project" value="UniProtKB-KW"/>
</dbReference>
<reference evidence="5 6" key="1">
    <citation type="submission" date="2019-09" db="EMBL/GenBank/DDBJ databases">
        <title>Draft genome sequence of the thermophilic Saccharopolyspora hirsuta VKM Ac-666T.</title>
        <authorList>
            <person name="Lobastova T.G."/>
            <person name="Fokina V."/>
            <person name="Bragin E.Y."/>
            <person name="Shtratnikova V.Y."/>
            <person name="Starodumova I.P."/>
            <person name="Tarlachkov S.V."/>
            <person name="Donova M.V."/>
        </authorList>
    </citation>
    <scope>NUCLEOTIDE SEQUENCE [LARGE SCALE GENOMIC DNA]</scope>
    <source>
        <strain evidence="5 6">VKM Ac-666</strain>
    </source>
</reference>
<dbReference type="PANTHER" id="PTHR21089:SF1">
    <property type="entry name" value="BIFUNCTIONAL 3-DEHYDROQUINATE DEHYDRATASE_SHIKIMATE DEHYDROGENASE, CHLOROPLASTIC"/>
    <property type="match status" value="1"/>
</dbReference>
<dbReference type="InterPro" id="IPR000594">
    <property type="entry name" value="ThiF_NAD_FAD-bd"/>
</dbReference>
<dbReference type="GO" id="GO:0004764">
    <property type="term" value="F:shikimate 3-dehydrogenase (NADP+) activity"/>
    <property type="evidence" value="ECO:0007669"/>
    <property type="project" value="InterPro"/>
</dbReference>
<dbReference type="EMBL" id="VWPH01000004">
    <property type="protein sequence ID" value="KAA5835092.1"/>
    <property type="molecule type" value="Genomic_DNA"/>
</dbReference>
<dbReference type="GO" id="GO:0009423">
    <property type="term" value="P:chorismate biosynthetic process"/>
    <property type="evidence" value="ECO:0007669"/>
    <property type="project" value="TreeGrafter"/>
</dbReference>
<keyword evidence="2" id="KW-0057">Aromatic amino acid biosynthesis</keyword>
<comment type="pathway">
    <text evidence="1">Metabolic intermediate biosynthesis; chorismate biosynthesis; chorismate from D-erythrose 4-phosphate and phosphoenolpyruvate: step 4/7.</text>
</comment>
<dbReference type="AlphaFoldDB" id="A0A5M7BZG3"/>
<accession>A0A5M7BZG3</accession>
<dbReference type="OrthoDB" id="3609723at2"/>
<gene>
    <name evidence="5" type="ORF">F1721_09855</name>
</gene>
<dbReference type="SUPFAM" id="SSF53223">
    <property type="entry name" value="Aminoacid dehydrogenase-like, N-terminal domain"/>
    <property type="match status" value="1"/>
</dbReference>
<dbReference type="Pfam" id="PF08501">
    <property type="entry name" value="Shikimate_dh_N"/>
    <property type="match status" value="1"/>
</dbReference>
<dbReference type="InterPro" id="IPR013708">
    <property type="entry name" value="Shikimate_DH-bd_N"/>
</dbReference>
<evidence type="ECO:0000313" key="5">
    <source>
        <dbReference type="EMBL" id="KAA5835092.1"/>
    </source>
</evidence>
<name>A0A5M7BZG3_SACHI</name>
<organism evidence="5 6">
    <name type="scientific">Saccharopolyspora hirsuta</name>
    <dbReference type="NCBI Taxonomy" id="1837"/>
    <lineage>
        <taxon>Bacteria</taxon>
        <taxon>Bacillati</taxon>
        <taxon>Actinomycetota</taxon>
        <taxon>Actinomycetes</taxon>
        <taxon>Pseudonocardiales</taxon>
        <taxon>Pseudonocardiaceae</taxon>
        <taxon>Saccharopolyspora</taxon>
    </lineage>
</organism>
<comment type="caution">
    <text evidence="5">The sequence shown here is derived from an EMBL/GenBank/DDBJ whole genome shotgun (WGS) entry which is preliminary data.</text>
</comment>
<keyword evidence="6" id="KW-1185">Reference proteome</keyword>
<dbReference type="Gene3D" id="3.40.50.720">
    <property type="entry name" value="NAD(P)-binding Rossmann-like Domain"/>
    <property type="match status" value="1"/>
</dbReference>
<feature type="domain" description="Shikimate dehydrogenase substrate binding N-terminal" evidence="4">
    <location>
        <begin position="24"/>
        <end position="106"/>
    </location>
</feature>
<dbReference type="GO" id="GO:0005829">
    <property type="term" value="C:cytosol"/>
    <property type="evidence" value="ECO:0007669"/>
    <property type="project" value="TreeGrafter"/>
</dbReference>
<protein>
    <submittedName>
        <fullName evidence="5">Shikimate dehydrogenase</fullName>
    </submittedName>
</protein>
<evidence type="ECO:0000256" key="2">
    <source>
        <dbReference type="ARBA" id="ARBA00023141"/>
    </source>
</evidence>
<evidence type="ECO:0000256" key="1">
    <source>
        <dbReference type="ARBA" id="ARBA00004871"/>
    </source>
</evidence>
<keyword evidence="2" id="KW-0028">Amino-acid biosynthesis</keyword>
<dbReference type="Proteomes" id="UP000323946">
    <property type="component" value="Unassembled WGS sequence"/>
</dbReference>